<proteinExistence type="predicted"/>
<accession>A0A6L8KP27</accession>
<dbReference type="EMBL" id="WWCN01000024">
    <property type="protein sequence ID" value="MYM26301.1"/>
    <property type="molecule type" value="Genomic_DNA"/>
</dbReference>
<dbReference type="Pfam" id="PF18178">
    <property type="entry name" value="Cap17-like_N"/>
    <property type="match status" value="1"/>
</dbReference>
<dbReference type="Proteomes" id="UP000479335">
    <property type="component" value="Unassembled WGS sequence"/>
</dbReference>
<protein>
    <recommendedName>
        <fullName evidence="1">ATP nucleosidase Cap17-like N-terminal domain-containing protein</fullName>
    </recommendedName>
</protein>
<evidence type="ECO:0000313" key="2">
    <source>
        <dbReference type="EMBL" id="MYM26301.1"/>
    </source>
</evidence>
<evidence type="ECO:0000313" key="3">
    <source>
        <dbReference type="Proteomes" id="UP000479335"/>
    </source>
</evidence>
<reference evidence="2 3" key="1">
    <citation type="submission" date="2019-12" db="EMBL/GenBank/DDBJ databases">
        <title>Novel species isolated from a subtropical stream in China.</title>
        <authorList>
            <person name="Lu H."/>
        </authorList>
    </citation>
    <scope>NUCLEOTIDE SEQUENCE [LARGE SCALE GENOMIC DNA]</scope>
    <source>
        <strain evidence="2 3">FT135W</strain>
    </source>
</reference>
<keyword evidence="3" id="KW-1185">Reference proteome</keyword>
<feature type="domain" description="ATP nucleosidase Cap17-like N-terminal" evidence="1">
    <location>
        <begin position="6"/>
        <end position="233"/>
    </location>
</feature>
<evidence type="ECO:0000259" key="1">
    <source>
        <dbReference type="Pfam" id="PF18178"/>
    </source>
</evidence>
<organism evidence="2 3">
    <name type="scientific">Duganella flavida</name>
    <dbReference type="NCBI Taxonomy" id="2692175"/>
    <lineage>
        <taxon>Bacteria</taxon>
        <taxon>Pseudomonadati</taxon>
        <taxon>Pseudomonadota</taxon>
        <taxon>Betaproteobacteria</taxon>
        <taxon>Burkholderiales</taxon>
        <taxon>Oxalobacteraceae</taxon>
        <taxon>Telluria group</taxon>
        <taxon>Duganella</taxon>
    </lineage>
</organism>
<gene>
    <name evidence="2" type="ORF">GTP46_27085</name>
</gene>
<dbReference type="AlphaFoldDB" id="A0A6L8KP27"/>
<comment type="caution">
    <text evidence="2">The sequence shown here is derived from an EMBL/GenBank/DDBJ whole genome shotgun (WGS) entry which is preliminary data.</text>
</comment>
<sequence>MRSPIFGRRVHIAGSVPDNAEHAPTAEAQRAREFVAILVKELLKKGATFVVPVDAEKKRQDGTPICFDWLVWQTIKENMHLRPHGAPTPVAIAVKHHKNEEQIPSEFQDLWDEFSSSDSVRTESAAHWNMNSKRMEAQARHGDVLVTVGGGEGILFLANEYHDQGKPVIPVDFKISVPGSGTHRLVEYGQTGSNAARFFKTTDGNTSLTWVERLIPNSRKEPQQIAERVTELLGVLVPPTAFAVRLLNPKLPDYADVQNFFDTVVKPVIEDEYGYSLVVVDGAQAVEHSRIDQEIFAKLRRSRLVIADITGVRPNCFIELGYALGCAVPTIATAREGTEAPFDVMSYAAHHWKTTGSVDERRREFRTHFEAVKNRPPLVPDDPLIP</sequence>
<dbReference type="RefSeq" id="WP_161009735.1">
    <property type="nucleotide sequence ID" value="NZ_WWCN01000024.1"/>
</dbReference>
<name>A0A6L8KP27_9BURK</name>
<dbReference type="InterPro" id="IPR041327">
    <property type="entry name" value="Cap17-like_N"/>
</dbReference>